<gene>
    <name evidence="1" type="ORF">EDD75_1068</name>
</gene>
<proteinExistence type="predicted"/>
<dbReference type="Proteomes" id="UP000282654">
    <property type="component" value="Unassembled WGS sequence"/>
</dbReference>
<dbReference type="EMBL" id="RKRE01000002">
    <property type="protein sequence ID" value="RPF46809.1"/>
    <property type="molecule type" value="Genomic_DNA"/>
</dbReference>
<comment type="caution">
    <text evidence="1">The sequence shown here is derived from an EMBL/GenBank/DDBJ whole genome shotgun (WGS) entry which is preliminary data.</text>
</comment>
<dbReference type="OrthoDB" id="1724228at2"/>
<reference evidence="1 2" key="1">
    <citation type="submission" date="2018-11" db="EMBL/GenBank/DDBJ databases">
        <title>Genomic Encyclopedia of Type Strains, Phase IV (KMG-IV): sequencing the most valuable type-strain genomes for metagenomic binning, comparative biology and taxonomic classification.</title>
        <authorList>
            <person name="Goeker M."/>
        </authorList>
    </citation>
    <scope>NUCLEOTIDE SEQUENCE [LARGE SCALE GENOMIC DNA]</scope>
    <source>
        <strain evidence="1 2">DSM 102936</strain>
    </source>
</reference>
<protein>
    <submittedName>
        <fullName evidence="1">Uncharacterized protein</fullName>
    </submittedName>
</protein>
<accession>A0A3N5ANY1</accession>
<name>A0A3N5ANY1_9THEO</name>
<dbReference type="RefSeq" id="WP_123929124.1">
    <property type="nucleotide sequence ID" value="NZ_RKRE01000002.1"/>
</dbReference>
<dbReference type="AlphaFoldDB" id="A0A3N5ANY1"/>
<evidence type="ECO:0000313" key="2">
    <source>
        <dbReference type="Proteomes" id="UP000282654"/>
    </source>
</evidence>
<keyword evidence="2" id="KW-1185">Reference proteome</keyword>
<sequence>MYYPLFDVCPVPALKPNIISLLQDRELAPGEEITLGEFRSQPLVVAFRAKSNGRFILFLEEHRDGEWVIADKSACYEGVTVWQCLLKNPVFRLRVKNPPQRPVTLSLDMNLFELLPREENEQSAGGKSE</sequence>
<organism evidence="1 2">
    <name type="scientific">Thermodesulfitimonas autotrophica</name>
    <dbReference type="NCBI Taxonomy" id="1894989"/>
    <lineage>
        <taxon>Bacteria</taxon>
        <taxon>Bacillati</taxon>
        <taxon>Bacillota</taxon>
        <taxon>Clostridia</taxon>
        <taxon>Thermoanaerobacterales</taxon>
        <taxon>Thermoanaerobacteraceae</taxon>
        <taxon>Thermodesulfitimonas</taxon>
    </lineage>
</organism>
<evidence type="ECO:0000313" key="1">
    <source>
        <dbReference type="EMBL" id="RPF46809.1"/>
    </source>
</evidence>